<dbReference type="Proteomes" id="UP000324222">
    <property type="component" value="Unassembled WGS sequence"/>
</dbReference>
<protein>
    <submittedName>
        <fullName evidence="1">Uncharacterized protein</fullName>
    </submittedName>
</protein>
<evidence type="ECO:0000313" key="2">
    <source>
        <dbReference type="Proteomes" id="UP000324222"/>
    </source>
</evidence>
<keyword evidence="2" id="KW-1185">Reference proteome</keyword>
<gene>
    <name evidence="1" type="ORF">E2C01_070549</name>
</gene>
<dbReference type="EMBL" id="VSRR010042685">
    <property type="protein sequence ID" value="MPC76144.1"/>
    <property type="molecule type" value="Genomic_DNA"/>
</dbReference>
<proteinExistence type="predicted"/>
<organism evidence="1 2">
    <name type="scientific">Portunus trituberculatus</name>
    <name type="common">Swimming crab</name>
    <name type="synonym">Neptunus trituberculatus</name>
    <dbReference type="NCBI Taxonomy" id="210409"/>
    <lineage>
        <taxon>Eukaryota</taxon>
        <taxon>Metazoa</taxon>
        <taxon>Ecdysozoa</taxon>
        <taxon>Arthropoda</taxon>
        <taxon>Crustacea</taxon>
        <taxon>Multicrustacea</taxon>
        <taxon>Malacostraca</taxon>
        <taxon>Eumalacostraca</taxon>
        <taxon>Eucarida</taxon>
        <taxon>Decapoda</taxon>
        <taxon>Pleocyemata</taxon>
        <taxon>Brachyura</taxon>
        <taxon>Eubrachyura</taxon>
        <taxon>Portunoidea</taxon>
        <taxon>Portunidae</taxon>
        <taxon>Portuninae</taxon>
        <taxon>Portunus</taxon>
    </lineage>
</organism>
<reference evidence="1 2" key="1">
    <citation type="submission" date="2019-05" db="EMBL/GenBank/DDBJ databases">
        <title>Another draft genome of Portunus trituberculatus and its Hox gene families provides insights of decapod evolution.</title>
        <authorList>
            <person name="Jeong J.-H."/>
            <person name="Song I."/>
            <person name="Kim S."/>
            <person name="Choi T."/>
            <person name="Kim D."/>
            <person name="Ryu S."/>
            <person name="Kim W."/>
        </authorList>
    </citation>
    <scope>NUCLEOTIDE SEQUENCE [LARGE SCALE GENOMIC DNA]</scope>
    <source>
        <tissue evidence="1">Muscle</tissue>
    </source>
</reference>
<accession>A0A5B7I5Q7</accession>
<sequence length="14" mass="1512">MPTPTLMHASLTVI</sequence>
<name>A0A5B7I5Q7_PORTR</name>
<comment type="caution">
    <text evidence="1">The sequence shown here is derived from an EMBL/GenBank/DDBJ whole genome shotgun (WGS) entry which is preliminary data.</text>
</comment>
<evidence type="ECO:0000313" key="1">
    <source>
        <dbReference type="EMBL" id="MPC76144.1"/>
    </source>
</evidence>